<dbReference type="InterPro" id="IPR050194">
    <property type="entry name" value="Glycosyltransferase_grp1"/>
</dbReference>
<dbReference type="PANTHER" id="PTHR45947">
    <property type="entry name" value="SULFOQUINOVOSYL TRANSFERASE SQD2"/>
    <property type="match status" value="1"/>
</dbReference>
<accession>A0A4U0SQI4</accession>
<dbReference type="OrthoDB" id="9787111at2"/>
<evidence type="ECO:0000256" key="2">
    <source>
        <dbReference type="ARBA" id="ARBA00022679"/>
    </source>
</evidence>
<reference evidence="4 5" key="1">
    <citation type="submission" date="2019-04" db="EMBL/GenBank/DDBJ databases">
        <title>Streptomyces oryziradicis sp. nov., a novel actinomycete isolated from rhizosphere soil of rice (Oryza sativa L.).</title>
        <authorList>
            <person name="Li C."/>
        </authorList>
    </citation>
    <scope>NUCLEOTIDE SEQUENCE [LARGE SCALE GENOMIC DNA]</scope>
    <source>
        <strain evidence="4 5">NEAU-C40</strain>
    </source>
</reference>
<dbReference type="Pfam" id="PF13692">
    <property type="entry name" value="Glyco_trans_1_4"/>
    <property type="match status" value="1"/>
</dbReference>
<evidence type="ECO:0000313" key="4">
    <source>
        <dbReference type="EMBL" id="TKA11618.1"/>
    </source>
</evidence>
<dbReference type="Pfam" id="PF13439">
    <property type="entry name" value="Glyco_transf_4"/>
    <property type="match status" value="1"/>
</dbReference>
<organism evidence="4 5">
    <name type="scientific">Actinacidiphila oryziradicis</name>
    <dbReference type="NCBI Taxonomy" id="2571141"/>
    <lineage>
        <taxon>Bacteria</taxon>
        <taxon>Bacillati</taxon>
        <taxon>Actinomycetota</taxon>
        <taxon>Actinomycetes</taxon>
        <taxon>Kitasatosporales</taxon>
        <taxon>Streptomycetaceae</taxon>
        <taxon>Actinacidiphila</taxon>
    </lineage>
</organism>
<gene>
    <name evidence="4" type="ORF">FCI23_09715</name>
</gene>
<keyword evidence="1" id="KW-0328">Glycosyltransferase</keyword>
<keyword evidence="2 4" id="KW-0808">Transferase</keyword>
<dbReference type="GO" id="GO:0016757">
    <property type="term" value="F:glycosyltransferase activity"/>
    <property type="evidence" value="ECO:0007669"/>
    <property type="project" value="UniProtKB-KW"/>
</dbReference>
<proteinExistence type="predicted"/>
<name>A0A4U0SQI4_9ACTN</name>
<dbReference type="InterPro" id="IPR028098">
    <property type="entry name" value="Glyco_trans_4-like_N"/>
</dbReference>
<sequence length="411" mass="44912">MQVREARVGGLRVAVVHSFYGSGSPSGENQAVEAQMQALGRAGHSPRLVAARTDELGRAPLYPLRAAVTVTSGRGRSPLAELRRLRPDVVHVHNLFPNFGRTWLSHWSGAVVVTVHNYRPLCAAGTLYREGAACTRCPDGDRWAGLRHGCYRGSRMATAPLAWAGRRGAGANPLLDRADRVVVLSDTSRQMYLRTGIARHKLVLIPNFTTDLATAPQQPAGTGLERDARWVFAGRLSPEKGLLELLRLWPADQPLDVVGDGPLLEDCRRAAPQAVRFLGTLDHTELRRRLPSWHALVFPSRWLEGAPLIYPEALAAGLPVLAFAGSAVANAVRLHGTGTVIGWDDPLDAALSDAAERFPGLRRHCRNVFERHYTEQQWTARIEDVYAAVIAARQGSGTGQDSTQLRGQETR</sequence>
<dbReference type="SUPFAM" id="SSF53756">
    <property type="entry name" value="UDP-Glycosyltransferase/glycogen phosphorylase"/>
    <property type="match status" value="1"/>
</dbReference>
<keyword evidence="5" id="KW-1185">Reference proteome</keyword>
<evidence type="ECO:0000259" key="3">
    <source>
        <dbReference type="Pfam" id="PF13439"/>
    </source>
</evidence>
<dbReference type="GO" id="GO:1901137">
    <property type="term" value="P:carbohydrate derivative biosynthetic process"/>
    <property type="evidence" value="ECO:0007669"/>
    <property type="project" value="UniProtKB-ARBA"/>
</dbReference>
<dbReference type="Proteomes" id="UP000305778">
    <property type="component" value="Unassembled WGS sequence"/>
</dbReference>
<comment type="caution">
    <text evidence="4">The sequence shown here is derived from an EMBL/GenBank/DDBJ whole genome shotgun (WGS) entry which is preliminary data.</text>
</comment>
<protein>
    <submittedName>
        <fullName evidence="4">Glycosyltransferase family 4 protein</fullName>
    </submittedName>
</protein>
<evidence type="ECO:0000313" key="5">
    <source>
        <dbReference type="Proteomes" id="UP000305778"/>
    </source>
</evidence>
<dbReference type="AlphaFoldDB" id="A0A4U0SQI4"/>
<dbReference type="CDD" id="cd03801">
    <property type="entry name" value="GT4_PimA-like"/>
    <property type="match status" value="1"/>
</dbReference>
<dbReference type="Gene3D" id="3.40.50.2000">
    <property type="entry name" value="Glycogen Phosphorylase B"/>
    <property type="match status" value="2"/>
</dbReference>
<dbReference type="PANTHER" id="PTHR45947:SF13">
    <property type="entry name" value="TRANSFERASE"/>
    <property type="match status" value="1"/>
</dbReference>
<dbReference type="EMBL" id="SUMC01000007">
    <property type="protein sequence ID" value="TKA11618.1"/>
    <property type="molecule type" value="Genomic_DNA"/>
</dbReference>
<evidence type="ECO:0000256" key="1">
    <source>
        <dbReference type="ARBA" id="ARBA00022676"/>
    </source>
</evidence>
<feature type="domain" description="Glycosyltransferase subfamily 4-like N-terminal" evidence="3">
    <location>
        <begin position="32"/>
        <end position="208"/>
    </location>
</feature>